<keyword evidence="3" id="KW-1185">Reference proteome</keyword>
<dbReference type="RefSeq" id="WP_014911338.1">
    <property type="nucleotide sequence ID" value="NZ_BAZE01000012.1"/>
</dbReference>
<organism evidence="2 3">
    <name type="scientific">Nocardiopsis alba</name>
    <dbReference type="NCBI Taxonomy" id="53437"/>
    <lineage>
        <taxon>Bacteria</taxon>
        <taxon>Bacillati</taxon>
        <taxon>Actinomycetota</taxon>
        <taxon>Actinomycetes</taxon>
        <taxon>Streptosporangiales</taxon>
        <taxon>Nocardiopsidaceae</taxon>
        <taxon>Nocardiopsis</taxon>
    </lineage>
</organism>
<dbReference type="Proteomes" id="UP001585053">
    <property type="component" value="Unassembled WGS sequence"/>
</dbReference>
<feature type="region of interest" description="Disordered" evidence="1">
    <location>
        <begin position="1"/>
        <end position="51"/>
    </location>
</feature>
<comment type="caution">
    <text evidence="2">The sequence shown here is derived from an EMBL/GenBank/DDBJ whole genome shotgun (WGS) entry which is preliminary data.</text>
</comment>
<name>A0ABV5DV75_9ACTN</name>
<evidence type="ECO:0000313" key="3">
    <source>
        <dbReference type="Proteomes" id="UP001585053"/>
    </source>
</evidence>
<proteinExistence type="predicted"/>
<dbReference type="GeneID" id="91394587"/>
<evidence type="ECO:0000313" key="2">
    <source>
        <dbReference type="EMBL" id="MFB8768464.1"/>
    </source>
</evidence>
<accession>A0ABV5DV75</accession>
<feature type="compositionally biased region" description="Basic and acidic residues" evidence="1">
    <location>
        <begin position="1"/>
        <end position="12"/>
    </location>
</feature>
<evidence type="ECO:0000256" key="1">
    <source>
        <dbReference type="SAM" id="MobiDB-lite"/>
    </source>
</evidence>
<reference evidence="2 3" key="1">
    <citation type="submission" date="2024-01" db="EMBL/GenBank/DDBJ databases">
        <title>Genome mining of biosynthetic gene clusters to explore secondary metabolites of Streptomyces sp.</title>
        <authorList>
            <person name="Baig A."/>
            <person name="Ajitkumar Shintre N."/>
            <person name="Kumar H."/>
            <person name="Anbarasu A."/>
            <person name="Ramaiah S."/>
        </authorList>
    </citation>
    <scope>NUCLEOTIDE SEQUENCE [LARGE SCALE GENOMIC DNA]</scope>
    <source>
        <strain evidence="2 3">A01</strain>
    </source>
</reference>
<dbReference type="EMBL" id="JAYMRS010000003">
    <property type="protein sequence ID" value="MFB8768464.1"/>
    <property type="molecule type" value="Genomic_DNA"/>
</dbReference>
<sequence length="51" mass="5752">MPGPDDDRRVDFLDDLEILPDITGDERSEGWGDSDEDSTARLIADRPPHWG</sequence>
<protein>
    <submittedName>
        <fullName evidence="2">Uncharacterized protein</fullName>
    </submittedName>
</protein>
<gene>
    <name evidence="2" type="ORF">VSQ78_12185</name>
</gene>